<reference evidence="3" key="1">
    <citation type="submission" date="2016-05" db="EMBL/GenBank/DDBJ databases">
        <title>Comparative genomics of biotechnologically important yeasts.</title>
        <authorList>
            <consortium name="DOE Joint Genome Institute"/>
            <person name="Riley R."/>
            <person name="Haridas S."/>
            <person name="Wolfe K.H."/>
            <person name="Lopes M.R."/>
            <person name="Hittinger C.T."/>
            <person name="Goker M."/>
            <person name="Salamov A."/>
            <person name="Wisecaver J."/>
            <person name="Long T.M."/>
            <person name="Aerts A.L."/>
            <person name="Barry K."/>
            <person name="Choi C."/>
            <person name="Clum A."/>
            <person name="Coughlan A.Y."/>
            <person name="Deshpande S."/>
            <person name="Douglass A.P."/>
            <person name="Hanson S.J."/>
            <person name="Klenk H.-P."/>
            <person name="Labutti K."/>
            <person name="Lapidus A."/>
            <person name="Lindquist E."/>
            <person name="Lipzen A."/>
            <person name="Meier-Kolthoff J.P."/>
            <person name="Ohm R.A."/>
            <person name="Otillar R.P."/>
            <person name="Pangilinan J."/>
            <person name="Peng Y."/>
            <person name="Rokas A."/>
            <person name="Rosa C.A."/>
            <person name="Scheuner C."/>
            <person name="Sibirny A.A."/>
            <person name="Slot J.C."/>
            <person name="Stielow J.B."/>
            <person name="Sun H."/>
            <person name="Kurtzman C.P."/>
            <person name="Blackwell M."/>
            <person name="Grigoriev I.V."/>
            <person name="Jeffries T.W."/>
        </authorList>
    </citation>
    <scope>NUCLEOTIDE SEQUENCE [LARGE SCALE GENOMIC DNA]</scope>
    <source>
        <strain evidence="3">NRRL Y-1933</strain>
    </source>
</reference>
<dbReference type="GO" id="GO:0031124">
    <property type="term" value="P:mRNA 3'-end processing"/>
    <property type="evidence" value="ECO:0007669"/>
    <property type="project" value="InterPro"/>
</dbReference>
<dbReference type="GO" id="GO:0006369">
    <property type="term" value="P:termination of RNA polymerase II transcription"/>
    <property type="evidence" value="ECO:0007669"/>
    <property type="project" value="InterPro"/>
</dbReference>
<evidence type="ECO:0000259" key="1">
    <source>
        <dbReference type="PROSITE" id="PS51391"/>
    </source>
</evidence>
<feature type="domain" description="CID" evidence="1">
    <location>
        <begin position="5"/>
        <end position="142"/>
    </location>
</feature>
<protein>
    <recommendedName>
        <fullName evidence="1">CID domain-containing protein</fullName>
    </recommendedName>
</protein>
<dbReference type="InterPro" id="IPR006569">
    <property type="entry name" value="CID_dom"/>
</dbReference>
<dbReference type="AlphaFoldDB" id="A0A1E4REB7"/>
<sequence length="539" mass="61527">MSYDPSSAIIEDYASSLRELTFNSRPIIDNLTTIAKENTDVADGILNVITQRIYKCIPEQKLFSLYLLDSICKTVGNPYNILIGDEIFKLFSHVYLLVNDTVRKKLNNLFETWKMTKTKGTALPIFPKEQLDKIGKFLSQAGYKGKVNDDKVLTNSSLIKDIDTLIPIFQNKLINNPDPELNDRFNALSQLKVLLSNQTMQKNDLIAVQTKLTAIKQQELATATSPIPQNTHINVKESQTPGIPQVPPAINHTNKANELFNALIISGLVKVDQSLKPGSKPHYEVVLPKIKYNPTTTSATSINKTETNEVEDFFLKYTQYLSNTTVYEQLKYNEILKLSKKLSTSKSTKINLQNFINSNDLEQLSLQLLYECKASKCGICGKRFTNDEIGTTRKQLHLDWHFRINKKLGNQNSNIQSRNWYLDDYDWVKFRDDNLLEFNTNNLSNEANMIQDNDTTSKPIPYVVIPSNETNMNNKCLICRESIKATYNDDIGEWCWYNCIASPNDKTNRKIFHATCFNEASKKRGADEDLNSKVKREKV</sequence>
<dbReference type="InterPro" id="IPR045154">
    <property type="entry name" value="PCF11-like"/>
</dbReference>
<dbReference type="Gene3D" id="1.25.40.90">
    <property type="match status" value="1"/>
</dbReference>
<dbReference type="RefSeq" id="XP_020074657.1">
    <property type="nucleotide sequence ID" value="XM_020219393.1"/>
</dbReference>
<evidence type="ECO:0000313" key="2">
    <source>
        <dbReference type="EMBL" id="ODV65590.1"/>
    </source>
</evidence>
<dbReference type="InterPro" id="IPR054127">
    <property type="entry name" value="Pcf11_C"/>
</dbReference>
<dbReference type="Proteomes" id="UP000095085">
    <property type="component" value="Unassembled WGS sequence"/>
</dbReference>
<dbReference type="InterPro" id="IPR047415">
    <property type="entry name" value="Pcf11_CID"/>
</dbReference>
<evidence type="ECO:0000313" key="3">
    <source>
        <dbReference type="Proteomes" id="UP000095085"/>
    </source>
</evidence>
<dbReference type="OrthoDB" id="2129491at2759"/>
<dbReference type="Pfam" id="PF21936">
    <property type="entry name" value="Pcf11_C"/>
    <property type="match status" value="1"/>
</dbReference>
<dbReference type="Pfam" id="PF04818">
    <property type="entry name" value="CID"/>
    <property type="match status" value="1"/>
</dbReference>
<dbReference type="Pfam" id="PF11526">
    <property type="entry name" value="Pfc11_Clp1_ID"/>
    <property type="match status" value="1"/>
</dbReference>
<dbReference type="EMBL" id="KV454544">
    <property type="protein sequence ID" value="ODV65590.1"/>
    <property type="molecule type" value="Genomic_DNA"/>
</dbReference>
<dbReference type="PANTHER" id="PTHR15921">
    <property type="entry name" value="PRE-MRNA CLEAVAGE COMPLEX II"/>
    <property type="match status" value="1"/>
</dbReference>
<dbReference type="GO" id="GO:0005737">
    <property type="term" value="C:cytoplasm"/>
    <property type="evidence" value="ECO:0007669"/>
    <property type="project" value="TreeGrafter"/>
</dbReference>
<dbReference type="GO" id="GO:0000993">
    <property type="term" value="F:RNA polymerase II complex binding"/>
    <property type="evidence" value="ECO:0007669"/>
    <property type="project" value="InterPro"/>
</dbReference>
<dbReference type="GO" id="GO:0005849">
    <property type="term" value="C:mRNA cleavage factor complex"/>
    <property type="evidence" value="ECO:0007669"/>
    <property type="project" value="InterPro"/>
</dbReference>
<proteinExistence type="predicted"/>
<organism evidence="2 3">
    <name type="scientific">Hyphopichia burtonii NRRL Y-1933</name>
    <dbReference type="NCBI Taxonomy" id="984485"/>
    <lineage>
        <taxon>Eukaryota</taxon>
        <taxon>Fungi</taxon>
        <taxon>Dikarya</taxon>
        <taxon>Ascomycota</taxon>
        <taxon>Saccharomycotina</taxon>
        <taxon>Pichiomycetes</taxon>
        <taxon>Debaryomycetaceae</taxon>
        <taxon>Hyphopichia</taxon>
    </lineage>
</organism>
<accession>A0A1E4REB7</accession>
<dbReference type="FunFam" id="1.25.40.90:FF:000016">
    <property type="entry name" value="mRNA cleavage factor complex component Pcf11"/>
    <property type="match status" value="1"/>
</dbReference>
<gene>
    <name evidence="2" type="ORF">HYPBUDRAFT_128458</name>
</gene>
<dbReference type="CDD" id="cd16982">
    <property type="entry name" value="CID_Pcf11"/>
    <property type="match status" value="1"/>
</dbReference>
<dbReference type="PROSITE" id="PS51391">
    <property type="entry name" value="CID"/>
    <property type="match status" value="1"/>
</dbReference>
<keyword evidence="3" id="KW-1185">Reference proteome</keyword>
<dbReference type="SMART" id="SM00582">
    <property type="entry name" value="RPR"/>
    <property type="match status" value="1"/>
</dbReference>
<dbReference type="GeneID" id="30993943"/>
<dbReference type="SUPFAM" id="SSF48464">
    <property type="entry name" value="ENTH/VHS domain"/>
    <property type="match status" value="1"/>
</dbReference>
<dbReference type="STRING" id="984485.A0A1E4REB7"/>
<dbReference type="InterPro" id="IPR021605">
    <property type="entry name" value="Pcf11_Clp1-ID"/>
</dbReference>
<dbReference type="InterPro" id="IPR008942">
    <property type="entry name" value="ENTH_VHS"/>
</dbReference>
<dbReference type="GO" id="GO:0003729">
    <property type="term" value="F:mRNA binding"/>
    <property type="evidence" value="ECO:0007669"/>
    <property type="project" value="InterPro"/>
</dbReference>
<dbReference type="PANTHER" id="PTHR15921:SF3">
    <property type="entry name" value="PRE-MRNA CLEAVAGE COMPLEX 2 PROTEIN PCF11"/>
    <property type="match status" value="1"/>
</dbReference>
<name>A0A1E4REB7_9ASCO</name>